<feature type="signal peptide" evidence="1">
    <location>
        <begin position="1"/>
        <end position="29"/>
    </location>
</feature>
<evidence type="ECO:0000256" key="1">
    <source>
        <dbReference type="SAM" id="SignalP"/>
    </source>
</evidence>
<sequence>MASRTLSTAVSLTVAAVSLVALSTGSANAASCGESTSINVSSSLLKSQSVWTDTDHGWRQVTVELRQAGIFGGSVKDRSYAQMKGHRSGDLTWVDRSGDGGSTWAQCGLGNRAKSPAYKHRYMTMRACMAVWKSGVSKTYCTYWHYDAD</sequence>
<evidence type="ECO:0000313" key="2">
    <source>
        <dbReference type="EMBL" id="GIH73709.1"/>
    </source>
</evidence>
<dbReference type="RefSeq" id="WP_203888456.1">
    <property type="nucleotide sequence ID" value="NZ_BOOH01000001.1"/>
</dbReference>
<feature type="chain" id="PRO_5035287160" description="Secreted protein" evidence="1">
    <location>
        <begin position="30"/>
        <end position="149"/>
    </location>
</feature>
<accession>A0A8J3RF60</accession>
<keyword evidence="3" id="KW-1185">Reference proteome</keyword>
<dbReference type="AlphaFoldDB" id="A0A8J3RF60"/>
<evidence type="ECO:0008006" key="4">
    <source>
        <dbReference type="Google" id="ProtNLM"/>
    </source>
</evidence>
<evidence type="ECO:0000313" key="3">
    <source>
        <dbReference type="Proteomes" id="UP000616724"/>
    </source>
</evidence>
<organism evidence="2 3">
    <name type="scientific">Planobispora longispora</name>
    <dbReference type="NCBI Taxonomy" id="28887"/>
    <lineage>
        <taxon>Bacteria</taxon>
        <taxon>Bacillati</taxon>
        <taxon>Actinomycetota</taxon>
        <taxon>Actinomycetes</taxon>
        <taxon>Streptosporangiales</taxon>
        <taxon>Streptosporangiaceae</taxon>
        <taxon>Planobispora</taxon>
    </lineage>
</organism>
<protein>
    <recommendedName>
        <fullName evidence="4">Secreted protein</fullName>
    </recommendedName>
</protein>
<name>A0A8J3RF60_9ACTN</name>
<comment type="caution">
    <text evidence="2">The sequence shown here is derived from an EMBL/GenBank/DDBJ whole genome shotgun (WGS) entry which is preliminary data.</text>
</comment>
<dbReference type="Proteomes" id="UP000616724">
    <property type="component" value="Unassembled WGS sequence"/>
</dbReference>
<reference evidence="2 3" key="1">
    <citation type="submission" date="2021-01" db="EMBL/GenBank/DDBJ databases">
        <title>Whole genome shotgun sequence of Planobispora longispora NBRC 13918.</title>
        <authorList>
            <person name="Komaki H."/>
            <person name="Tamura T."/>
        </authorList>
    </citation>
    <scope>NUCLEOTIDE SEQUENCE [LARGE SCALE GENOMIC DNA]</scope>
    <source>
        <strain evidence="2 3">NBRC 13918</strain>
    </source>
</reference>
<gene>
    <name evidence="2" type="ORF">Plo01_01380</name>
</gene>
<proteinExistence type="predicted"/>
<dbReference type="EMBL" id="BOOH01000001">
    <property type="protein sequence ID" value="GIH73709.1"/>
    <property type="molecule type" value="Genomic_DNA"/>
</dbReference>
<keyword evidence="1" id="KW-0732">Signal</keyword>